<dbReference type="RefSeq" id="WP_259526885.1">
    <property type="nucleotide sequence ID" value="NZ_JANLCK010000004.1"/>
</dbReference>
<sequence length="212" mass="22215">MSGQSVAVIVDIVGSRTMVDRPVVQAGIQGAFAEVDELIAVGSPIRATVGDEFQAVYPSVGIALEATLAARLALPEGVDCRFGLGLGEVNEVGAGASGPIQDGSGWWRAREAIDEAHDREDSRTPSLRGWFRAGPGDEALEATVNAYLLARDHVVGAMSERARRLTFGTMSGRVQSELAEIEGISQGAVSQALRRSGGMNLLAAVAQLKELS</sequence>
<evidence type="ECO:0000313" key="1">
    <source>
        <dbReference type="EMBL" id="MCS5726082.1"/>
    </source>
</evidence>
<comment type="caution">
    <text evidence="1">The sequence shown here is derived from an EMBL/GenBank/DDBJ whole genome shotgun (WGS) entry which is preliminary data.</text>
</comment>
<dbReference type="InterPro" id="IPR032580">
    <property type="entry name" value="SatD"/>
</dbReference>
<protein>
    <submittedName>
        <fullName evidence="1">SatD family protein</fullName>
    </submittedName>
</protein>
<dbReference type="AlphaFoldDB" id="A0AA42BTQ1"/>
<proteinExistence type="predicted"/>
<accession>A0AA42BTQ1</accession>
<keyword evidence="2" id="KW-1185">Reference proteome</keyword>
<name>A0AA42BTQ1_9MICO</name>
<reference evidence="1" key="1">
    <citation type="submission" date="2022-08" db="EMBL/GenBank/DDBJ databases">
        <authorList>
            <person name="Deng Y."/>
            <person name="Han X.-F."/>
            <person name="Zhang Y.-Q."/>
        </authorList>
    </citation>
    <scope>NUCLEOTIDE SEQUENCE</scope>
    <source>
        <strain evidence="1">CPCC 203407</strain>
    </source>
</reference>
<evidence type="ECO:0000313" key="2">
    <source>
        <dbReference type="Proteomes" id="UP001165587"/>
    </source>
</evidence>
<dbReference type="EMBL" id="JANLCK010000004">
    <property type="protein sequence ID" value="MCS5726082.1"/>
    <property type="molecule type" value="Genomic_DNA"/>
</dbReference>
<organism evidence="1 2">
    <name type="scientific">Herbiconiux oxytropis</name>
    <dbReference type="NCBI Taxonomy" id="2970915"/>
    <lineage>
        <taxon>Bacteria</taxon>
        <taxon>Bacillati</taxon>
        <taxon>Actinomycetota</taxon>
        <taxon>Actinomycetes</taxon>
        <taxon>Micrococcales</taxon>
        <taxon>Microbacteriaceae</taxon>
        <taxon>Herbiconiux</taxon>
    </lineage>
</organism>
<gene>
    <name evidence="1" type="ORF">N1028_09270</name>
</gene>
<dbReference type="Proteomes" id="UP001165587">
    <property type="component" value="Unassembled WGS sequence"/>
</dbReference>
<dbReference type="Pfam" id="PF16264">
    <property type="entry name" value="SatD"/>
    <property type="match status" value="1"/>
</dbReference>